<dbReference type="Gene3D" id="3.90.830.10">
    <property type="entry name" value="Syntaxin Binding Protein 1, Chain A, domain 2"/>
    <property type="match status" value="1"/>
</dbReference>
<dbReference type="InterPro" id="IPR036045">
    <property type="entry name" value="Sec1-like_sf"/>
</dbReference>
<dbReference type="Pfam" id="PF00995">
    <property type="entry name" value="Sec1"/>
    <property type="match status" value="1"/>
</dbReference>
<dbReference type="InterPro" id="IPR043127">
    <property type="entry name" value="Sec-1-like_dom3a"/>
</dbReference>
<comment type="caution">
    <text evidence="2">The sequence shown here is derived from an EMBL/GenBank/DDBJ whole genome shotgun (WGS) entry which is preliminary data.</text>
</comment>
<dbReference type="SUPFAM" id="SSF56815">
    <property type="entry name" value="Sec1/munc18-like (SM) proteins"/>
    <property type="match status" value="1"/>
</dbReference>
<evidence type="ECO:0000313" key="3">
    <source>
        <dbReference type="Proteomes" id="UP001306508"/>
    </source>
</evidence>
<sequence>MDKNWNTRQFSNIISTRLTDILSNISAADQILVIQLTLLPLLNEILSFTQLKDRTPVRKIVILDENQVIDDLQTIMNNDPGMELVFLIDVKVNLIVPSIFTKIQSKFTINKLNIIYSTWETQDTNHLEELPHFIKSQIPRSKLYPWFTLPIPRIDDDLLLANVLLNDDNDSLYHPNRSSMKQCTRSILRNNMINCVLSLLKTTNTTITTAVSIGDESTILLNQLKNRMAREEDQNDLFIKSTLYENKYDINLETDLIVIERDVDPITPLLTQLSYIGIIDDFFKFDQSLSSLETKKDIKLNYVNDDIWQEIKYCNFGTIGPTLNKMAKELQIKYDSRHTAETVGEIKNFVESLSTLQENQRLLKMHTLLSSDVLEQVETNPELQFSRILELEQDILSDYVHSSELYLKLMDLIYENEVPRDRILKLVSLIALCKRGIKDSDFESLKTDLIDRFGIDTLFILQRLQKMKYLAKKSSGNELLLKRNYRSIAKWLETLPIDENENSNAEKEASSPTSLSFAFCGVVPITIRILQLLYERTFLSKSYSSQQPFILSREPSLIATKELFEKIYGNKMVVQELALVPKPSKKSRIKSSNSNSSSNKKNYQHRDVSIIIFLGGITLGEVAIIKHLQESLRLKGIHKRFIIIADGIFRLLP</sequence>
<name>A0AAN8A8M6_9SACH</name>
<proteinExistence type="inferred from homology"/>
<dbReference type="PANTHER" id="PTHR11679">
    <property type="entry name" value="VESICLE PROTEIN SORTING-ASSOCIATED"/>
    <property type="match status" value="1"/>
</dbReference>
<dbReference type="EMBL" id="JAWIZZ010000041">
    <property type="protein sequence ID" value="KAK5780371.1"/>
    <property type="molecule type" value="Genomic_DNA"/>
</dbReference>
<dbReference type="Proteomes" id="UP001306508">
    <property type="component" value="Unassembled WGS sequence"/>
</dbReference>
<evidence type="ECO:0000256" key="1">
    <source>
        <dbReference type="ARBA" id="ARBA00009884"/>
    </source>
</evidence>
<dbReference type="InterPro" id="IPR001619">
    <property type="entry name" value="Sec1-like"/>
</dbReference>
<accession>A0AAN8A8M6</accession>
<dbReference type="GO" id="GO:0016192">
    <property type="term" value="P:vesicle-mediated transport"/>
    <property type="evidence" value="ECO:0007669"/>
    <property type="project" value="InterPro"/>
</dbReference>
<dbReference type="Gene3D" id="3.40.50.1910">
    <property type="match status" value="1"/>
</dbReference>
<reference evidence="3" key="1">
    <citation type="submission" date="2023-07" db="EMBL/GenBank/DDBJ databases">
        <title>A draft genome of Kazachstania heterogenica Y-27499.</title>
        <authorList>
            <person name="Donic C."/>
            <person name="Kralova J.S."/>
            <person name="Fidel L."/>
            <person name="Ben-Dor S."/>
            <person name="Jung S."/>
        </authorList>
    </citation>
    <scope>NUCLEOTIDE SEQUENCE [LARGE SCALE GENOMIC DNA]</scope>
    <source>
        <strain evidence="3">Y27499</strain>
    </source>
</reference>
<keyword evidence="3" id="KW-1185">Reference proteome</keyword>
<comment type="similarity">
    <text evidence="1">Belongs to the STXBP/unc-18/SEC1 family.</text>
</comment>
<protein>
    <submittedName>
        <fullName evidence="2">Uncharacterized protein</fullName>
    </submittedName>
</protein>
<dbReference type="InterPro" id="IPR027482">
    <property type="entry name" value="Sec1-like_dom2"/>
</dbReference>
<organism evidence="2 3">
    <name type="scientific">Arxiozyma heterogenica</name>
    <dbReference type="NCBI Taxonomy" id="278026"/>
    <lineage>
        <taxon>Eukaryota</taxon>
        <taxon>Fungi</taxon>
        <taxon>Dikarya</taxon>
        <taxon>Ascomycota</taxon>
        <taxon>Saccharomycotina</taxon>
        <taxon>Saccharomycetes</taxon>
        <taxon>Saccharomycetales</taxon>
        <taxon>Saccharomycetaceae</taxon>
        <taxon>Arxiozyma</taxon>
    </lineage>
</organism>
<evidence type="ECO:0000313" key="2">
    <source>
        <dbReference type="EMBL" id="KAK5780371.1"/>
    </source>
</evidence>
<dbReference type="AlphaFoldDB" id="A0AAN8A8M6"/>
<gene>
    <name evidence="2" type="ORF">RI543_002127</name>
</gene>